<reference evidence="2" key="2">
    <citation type="submission" date="2020-09" db="EMBL/GenBank/DDBJ databases">
        <authorList>
            <person name="Sun Q."/>
            <person name="Ohkuma M."/>
        </authorList>
    </citation>
    <scope>NUCLEOTIDE SEQUENCE</scope>
    <source>
        <strain evidence="2">JCM 4637</strain>
    </source>
</reference>
<accession>A0A918X4S1</accession>
<feature type="compositionally biased region" description="Polar residues" evidence="1">
    <location>
        <begin position="30"/>
        <end position="49"/>
    </location>
</feature>
<comment type="caution">
    <text evidence="2">The sequence shown here is derived from an EMBL/GenBank/DDBJ whole genome shotgun (WGS) entry which is preliminary data.</text>
</comment>
<evidence type="ECO:0000256" key="1">
    <source>
        <dbReference type="SAM" id="MobiDB-lite"/>
    </source>
</evidence>
<feature type="region of interest" description="Disordered" evidence="1">
    <location>
        <begin position="115"/>
        <end position="143"/>
    </location>
</feature>
<dbReference type="EMBL" id="BMVC01000017">
    <property type="protein sequence ID" value="GHD11565.1"/>
    <property type="molecule type" value="Genomic_DNA"/>
</dbReference>
<name>A0A918X4S1_9ACTN</name>
<dbReference type="AlphaFoldDB" id="A0A918X4S1"/>
<gene>
    <name evidence="2" type="ORF">GCM10010334_67800</name>
</gene>
<dbReference type="PROSITE" id="PS51257">
    <property type="entry name" value="PROKAR_LIPOPROTEIN"/>
    <property type="match status" value="1"/>
</dbReference>
<reference evidence="2" key="1">
    <citation type="journal article" date="2014" name="Int. J. Syst. Evol. Microbiol.">
        <title>Complete genome sequence of Corynebacterium casei LMG S-19264T (=DSM 44701T), isolated from a smear-ripened cheese.</title>
        <authorList>
            <consortium name="US DOE Joint Genome Institute (JGI-PGF)"/>
            <person name="Walter F."/>
            <person name="Albersmeier A."/>
            <person name="Kalinowski J."/>
            <person name="Ruckert C."/>
        </authorList>
    </citation>
    <scope>NUCLEOTIDE SEQUENCE</scope>
    <source>
        <strain evidence="2">JCM 4637</strain>
    </source>
</reference>
<protein>
    <submittedName>
        <fullName evidence="2">Uncharacterized protein</fullName>
    </submittedName>
</protein>
<organism evidence="2 3">
    <name type="scientific">Streptomyces finlayi</name>
    <dbReference type="NCBI Taxonomy" id="67296"/>
    <lineage>
        <taxon>Bacteria</taxon>
        <taxon>Bacillati</taxon>
        <taxon>Actinomycetota</taxon>
        <taxon>Actinomycetes</taxon>
        <taxon>Kitasatosporales</taxon>
        <taxon>Streptomycetaceae</taxon>
        <taxon>Streptomyces</taxon>
    </lineage>
</organism>
<proteinExistence type="predicted"/>
<dbReference type="Proteomes" id="UP000638353">
    <property type="component" value="Unassembled WGS sequence"/>
</dbReference>
<sequence length="406" mass="42786">MRKPTVVTVVALALGLVGCTQEKGGASPSARGSTTAPGTQPSATATSKAQPALSGAQFDKRMTVTGVAPGGHHRSVLDVTADGALVVAENPAPAMEGDQVRIGQSRVGLQSASGFRAFPRPTEPCGNRPRQADQADARSGSVAWNETSSTNLYESDWCVFFYDPTANTTRLLGSSASVGAKLPPPPGQTVPTMGRSDVFWATTHPTRDERKFGVKIVSRPKSGEGKVADAVTKAKLPKADGGTLYYVRSEDVAPGFPKNRYEIRKIDETGHDALVTAGSLTTDQQVSVLAVSGPRITWVVSNPHQERAKLYSLAQPGGKTISFGLSHPGAPTMALSVTPKLIAWGSGTSAGDGGEYVFDIAKQKLWRVDSQEGYSAVYAKGDFIAWSKIPAAHPEGAVSFHTARWK</sequence>
<dbReference type="SUPFAM" id="SSF69304">
    <property type="entry name" value="Tricorn protease N-terminal domain"/>
    <property type="match status" value="1"/>
</dbReference>
<feature type="region of interest" description="Disordered" evidence="1">
    <location>
        <begin position="21"/>
        <end position="57"/>
    </location>
</feature>
<evidence type="ECO:0000313" key="2">
    <source>
        <dbReference type="EMBL" id="GHD11565.1"/>
    </source>
</evidence>
<evidence type="ECO:0000313" key="3">
    <source>
        <dbReference type="Proteomes" id="UP000638353"/>
    </source>
</evidence>